<keyword evidence="7 8" id="KW-0472">Membrane</keyword>
<keyword evidence="6 8" id="KW-1133">Transmembrane helix</keyword>
<evidence type="ECO:0000256" key="1">
    <source>
        <dbReference type="ARBA" id="ARBA00004651"/>
    </source>
</evidence>
<feature type="transmembrane region" description="Helical" evidence="8">
    <location>
        <begin position="462"/>
        <end position="482"/>
    </location>
</feature>
<evidence type="ECO:0000256" key="3">
    <source>
        <dbReference type="ARBA" id="ARBA00022448"/>
    </source>
</evidence>
<dbReference type="NCBIfam" id="TIGR00842">
    <property type="entry name" value="bcct"/>
    <property type="match status" value="1"/>
</dbReference>
<dbReference type="PANTHER" id="PTHR30047">
    <property type="entry name" value="HIGH-AFFINITY CHOLINE TRANSPORT PROTEIN-RELATED"/>
    <property type="match status" value="1"/>
</dbReference>
<feature type="transmembrane region" description="Helical" evidence="8">
    <location>
        <begin position="488"/>
        <end position="507"/>
    </location>
</feature>
<dbReference type="GO" id="GO:0022857">
    <property type="term" value="F:transmembrane transporter activity"/>
    <property type="evidence" value="ECO:0007669"/>
    <property type="project" value="InterPro"/>
</dbReference>
<dbReference type="GO" id="GO:0005886">
    <property type="term" value="C:plasma membrane"/>
    <property type="evidence" value="ECO:0007669"/>
    <property type="project" value="UniProtKB-SubCell"/>
</dbReference>
<comment type="similarity">
    <text evidence="2">Belongs to the BCCT transporter (TC 2.A.15) family.</text>
</comment>
<comment type="caution">
    <text evidence="9">The sequence shown here is derived from an EMBL/GenBank/DDBJ whole genome shotgun (WGS) entry which is preliminary data.</text>
</comment>
<feature type="transmembrane region" description="Helical" evidence="8">
    <location>
        <begin position="24"/>
        <end position="46"/>
    </location>
</feature>
<evidence type="ECO:0000256" key="5">
    <source>
        <dbReference type="ARBA" id="ARBA00022692"/>
    </source>
</evidence>
<reference evidence="9 10" key="1">
    <citation type="submission" date="2024-02" db="EMBL/GenBank/DDBJ databases">
        <title>A novel Wenzhouxiangellaceae bacterium, isolated from coastal sediments.</title>
        <authorList>
            <person name="Du Z.-J."/>
            <person name="Ye Y.-Q."/>
            <person name="Zhang X.-Y."/>
        </authorList>
    </citation>
    <scope>NUCLEOTIDE SEQUENCE [LARGE SCALE GENOMIC DNA]</scope>
    <source>
        <strain evidence="9 10">CH-27</strain>
    </source>
</reference>
<keyword evidence="10" id="KW-1185">Reference proteome</keyword>
<proteinExistence type="inferred from homology"/>
<dbReference type="InterPro" id="IPR018093">
    <property type="entry name" value="BCCT_CS"/>
</dbReference>
<dbReference type="AlphaFoldDB" id="A0AAW9RJD7"/>
<evidence type="ECO:0000313" key="10">
    <source>
        <dbReference type="Proteomes" id="UP001359886"/>
    </source>
</evidence>
<keyword evidence="3" id="KW-0813">Transport</keyword>
<dbReference type="PANTHER" id="PTHR30047:SF7">
    <property type="entry name" value="HIGH-AFFINITY CHOLINE TRANSPORT PROTEIN"/>
    <property type="match status" value="1"/>
</dbReference>
<feature type="transmembrane region" description="Helical" evidence="8">
    <location>
        <begin position="415"/>
        <end position="435"/>
    </location>
</feature>
<name>A0AAW9RJD7_9GAMM</name>
<gene>
    <name evidence="9" type="ORF">V3330_08830</name>
</gene>
<comment type="subcellular location">
    <subcellularLocation>
        <location evidence="1">Cell membrane</location>
        <topology evidence="1">Multi-pass membrane protein</topology>
    </subcellularLocation>
</comment>
<evidence type="ECO:0000256" key="4">
    <source>
        <dbReference type="ARBA" id="ARBA00022475"/>
    </source>
</evidence>
<dbReference type="RefSeq" id="WP_354695051.1">
    <property type="nucleotide sequence ID" value="NZ_JAZHOG010000005.1"/>
</dbReference>
<feature type="transmembrane region" description="Helical" evidence="8">
    <location>
        <begin position="159"/>
        <end position="179"/>
    </location>
</feature>
<evidence type="ECO:0000313" key="9">
    <source>
        <dbReference type="EMBL" id="MEJ8567726.1"/>
    </source>
</evidence>
<feature type="transmembrane region" description="Helical" evidence="8">
    <location>
        <begin position="334"/>
        <end position="352"/>
    </location>
</feature>
<feature type="transmembrane region" description="Helical" evidence="8">
    <location>
        <begin position="199"/>
        <end position="226"/>
    </location>
</feature>
<evidence type="ECO:0000256" key="7">
    <source>
        <dbReference type="ARBA" id="ARBA00023136"/>
    </source>
</evidence>
<dbReference type="PROSITE" id="PS01303">
    <property type="entry name" value="BCCT"/>
    <property type="match status" value="1"/>
</dbReference>
<dbReference type="EMBL" id="JAZHOG010000005">
    <property type="protein sequence ID" value="MEJ8567726.1"/>
    <property type="molecule type" value="Genomic_DNA"/>
</dbReference>
<dbReference type="Proteomes" id="UP001359886">
    <property type="component" value="Unassembled WGS sequence"/>
</dbReference>
<dbReference type="InterPro" id="IPR000060">
    <property type="entry name" value="BCCT_transptr"/>
</dbReference>
<feature type="transmembrane region" description="Helical" evidence="8">
    <location>
        <begin position="108"/>
        <end position="128"/>
    </location>
</feature>
<dbReference type="Pfam" id="PF02028">
    <property type="entry name" value="BCCT"/>
    <property type="match status" value="1"/>
</dbReference>
<feature type="transmembrane region" description="Helical" evidence="8">
    <location>
        <begin position="66"/>
        <end position="87"/>
    </location>
</feature>
<feature type="transmembrane region" description="Helical" evidence="8">
    <location>
        <begin position="364"/>
        <end position="389"/>
    </location>
</feature>
<evidence type="ECO:0000256" key="2">
    <source>
        <dbReference type="ARBA" id="ARBA00005658"/>
    </source>
</evidence>
<organism evidence="9 10">
    <name type="scientific">Elongatibacter sediminis</name>
    <dbReference type="NCBI Taxonomy" id="3119006"/>
    <lineage>
        <taxon>Bacteria</taxon>
        <taxon>Pseudomonadati</taxon>
        <taxon>Pseudomonadota</taxon>
        <taxon>Gammaproteobacteria</taxon>
        <taxon>Chromatiales</taxon>
        <taxon>Wenzhouxiangellaceae</taxon>
        <taxon>Elongatibacter</taxon>
    </lineage>
</organism>
<protein>
    <submittedName>
        <fullName evidence="9">BCCT family transporter</fullName>
    </submittedName>
</protein>
<keyword evidence="4" id="KW-1003">Cell membrane</keyword>
<sequence length="528" mass="57191">MNDSSSRTEPSHVSRKFKFGGMHLHMHPTVFGVSTAIIIGVVFLTLLNLDTSEAVFLAIKQWITEYFGWLLILCVQGFLVFCIFLALSRFGQIRIGGPGARPQFSRPTWFAMLFSAGMGIGLLFYGVAEPVIHFHNPPKMAGGTADAATRAMDLTFLHWGFHAWAIYAIVALSLAYFSYNRGLPLTIRSAFYPLLGKRIYGPAGTVIDVLAVVATLFGVATSLGFGVTQINSGLGFLFGVPVSAQVQVLLILGITLVATASVISGLNHGIRRLSELNLVAAVILLLFLLIGGPTLFLLKSTVQNTGHYLQNLMLLGSWTETYGMESEWQGNWTLFYWTWWIAWSPFVGMFIARISKGRTIREFLGGVLLVPAVLSFLWFSVFGGAAIFAELYEGANVAAAVNDNMATALFKLLELYPFTSITTFIAILLVFVFFVTSSDSGSLVIDIITAGGNLNPPVAQRIYWALTEGVVAAVLLAGGGLLALQTAAITTGLPFALVLVAMCFGLYRALSQDLPVRAHPPPRQPDSG</sequence>
<feature type="transmembrane region" description="Helical" evidence="8">
    <location>
        <begin position="278"/>
        <end position="298"/>
    </location>
</feature>
<evidence type="ECO:0000256" key="6">
    <source>
        <dbReference type="ARBA" id="ARBA00022989"/>
    </source>
</evidence>
<evidence type="ECO:0000256" key="8">
    <source>
        <dbReference type="SAM" id="Phobius"/>
    </source>
</evidence>
<keyword evidence="5 8" id="KW-0812">Transmembrane</keyword>
<accession>A0AAW9RJD7</accession>
<feature type="transmembrane region" description="Helical" evidence="8">
    <location>
        <begin position="246"/>
        <end position="266"/>
    </location>
</feature>